<evidence type="ECO:0000313" key="2">
    <source>
        <dbReference type="EMBL" id="SOQ42117.1"/>
    </source>
</evidence>
<dbReference type="AlphaFoldDB" id="A0A2H1VMT4"/>
<reference evidence="2" key="1">
    <citation type="submission" date="2016-07" db="EMBL/GenBank/DDBJ databases">
        <authorList>
            <person name="Bretaudeau A."/>
        </authorList>
    </citation>
    <scope>NUCLEOTIDE SEQUENCE</scope>
    <source>
        <strain evidence="2">Rice</strain>
        <tissue evidence="2">Whole body</tissue>
    </source>
</reference>
<gene>
    <name evidence="2" type="ORF">SFRICE_010039</name>
</gene>
<evidence type="ECO:0000256" key="1">
    <source>
        <dbReference type="SAM" id="MobiDB-lite"/>
    </source>
</evidence>
<feature type="region of interest" description="Disordered" evidence="1">
    <location>
        <begin position="55"/>
        <end position="80"/>
    </location>
</feature>
<feature type="compositionally biased region" description="Basic and acidic residues" evidence="1">
    <location>
        <begin position="58"/>
        <end position="68"/>
    </location>
</feature>
<protein>
    <submittedName>
        <fullName evidence="2">SFRICE_010039</fullName>
    </submittedName>
</protein>
<dbReference type="EMBL" id="ODYU01003404">
    <property type="protein sequence ID" value="SOQ42117.1"/>
    <property type="molecule type" value="Genomic_DNA"/>
</dbReference>
<organism evidence="2">
    <name type="scientific">Spodoptera frugiperda</name>
    <name type="common">Fall armyworm</name>
    <dbReference type="NCBI Taxonomy" id="7108"/>
    <lineage>
        <taxon>Eukaryota</taxon>
        <taxon>Metazoa</taxon>
        <taxon>Ecdysozoa</taxon>
        <taxon>Arthropoda</taxon>
        <taxon>Hexapoda</taxon>
        <taxon>Insecta</taxon>
        <taxon>Pterygota</taxon>
        <taxon>Neoptera</taxon>
        <taxon>Endopterygota</taxon>
        <taxon>Lepidoptera</taxon>
        <taxon>Glossata</taxon>
        <taxon>Ditrysia</taxon>
        <taxon>Noctuoidea</taxon>
        <taxon>Noctuidae</taxon>
        <taxon>Amphipyrinae</taxon>
        <taxon>Spodoptera</taxon>
    </lineage>
</organism>
<accession>A0A2H1VMT4</accession>
<proteinExistence type="predicted"/>
<sequence>MGRLDRSDTTASQKTDMKQRLRCVSLFGLAHVVHDYGPLVWSATSSRRARYNTVKAVKRADGSPDDKQSPPPIDTRNTRGVTSALPAYWGQEFSRQGFLTMRKQKVALFPLKALERDLPEGSCNEGVEA</sequence>
<name>A0A2H1VMT4_SPOFR</name>